<gene>
    <name evidence="3" type="ORF">ACFOFO_15320</name>
</gene>
<dbReference type="InterPro" id="IPR001633">
    <property type="entry name" value="EAL_dom"/>
</dbReference>
<dbReference type="InterPro" id="IPR000160">
    <property type="entry name" value="GGDEF_dom"/>
</dbReference>
<dbReference type="SUPFAM" id="SSF55073">
    <property type="entry name" value="Nucleotide cyclase"/>
    <property type="match status" value="1"/>
</dbReference>
<reference evidence="4" key="1">
    <citation type="journal article" date="2019" name="Int. J. Syst. Evol. Microbiol.">
        <title>The Global Catalogue of Microorganisms (GCM) 10K type strain sequencing project: providing services to taxonomists for standard genome sequencing and annotation.</title>
        <authorList>
            <consortium name="The Broad Institute Genomics Platform"/>
            <consortium name="The Broad Institute Genome Sequencing Center for Infectious Disease"/>
            <person name="Wu L."/>
            <person name="Ma J."/>
        </authorList>
    </citation>
    <scope>NUCLEOTIDE SEQUENCE [LARGE SCALE GENOMIC DNA]</scope>
    <source>
        <strain evidence="4">KCTC 42986</strain>
    </source>
</reference>
<organism evidence="3 4">
    <name type="scientific">Undibacterium arcticum</name>
    <dbReference type="NCBI Taxonomy" id="1762892"/>
    <lineage>
        <taxon>Bacteria</taxon>
        <taxon>Pseudomonadati</taxon>
        <taxon>Pseudomonadota</taxon>
        <taxon>Betaproteobacteria</taxon>
        <taxon>Burkholderiales</taxon>
        <taxon>Oxalobacteraceae</taxon>
        <taxon>Undibacterium</taxon>
    </lineage>
</organism>
<dbReference type="Pfam" id="PF13185">
    <property type="entry name" value="GAF_2"/>
    <property type="match status" value="1"/>
</dbReference>
<dbReference type="PROSITE" id="PS50883">
    <property type="entry name" value="EAL"/>
    <property type="match status" value="1"/>
</dbReference>
<sequence>MFAALFQRFSHPTRTHCTNALRFIQAKSRWPETCGANVLIIQDIVTLAAMHESASLSRPTSTFSDDSNVTPKLRSALAQAIISDPVEKAASFGRWWHDAETAQLVLSAGAAGMLGVEVGWHPTLESCFAHVVPDDVLMLMSALATAGVAAKQIECEFRIVNEVDGLRWLRLMSVPHALAYHEVPSGVLLDITSAKHAAIRERLSFESTQFLVGTNTLGEAVTKVIQLVCENLGWEWGAYWALESAQMGAQQLACKHFWHGPRGSLDAFTQESCTIRMAPGAGLVGQVWQTGEARWIENMANDQVFLRYNSAQTCSLRSGYVFPVVYVTDDGHPHSPGVLEFYSRLSRQREAQLPNLSVTIGALIAQTAQRIEQQETIRQLAQIDGLTELANRSHFYRMLDSRCLNATASGASFGLMFIDLDRFKPVNDAFGHEAGNVVLREFAQRVQTLVPAGSHVGRLGGDEFAILLLPDGAMPQLNEQLDALAECVLQAARMPFTFDGHEMTVSASIGISIFPENGMTSPELLRSADAAMYRIKKNGRNALSFFSNSTSDTLAVQQSDLAQRLTMEVELHQALAGNELFLEYQPIFDSSGQHMHAVEALIRWRRSNGDIVRPDVFIPIAEQSRLVVHIGRWVVRQACHDLAQLHQSGFMALQMHVNMAAPEFTSSKLPDELGSIIKASGIDARHLCLELTERMLMQQPDKVIPVMRTLRQLGFEISLDDFGMGYSSLSRLKNLPISSMKIDRSFVSGLPHQRDDTAIARTIIELGRNMNLHVIAEGVETDDQLAYLRQYGCTLIQGFVFSRPKPLDELIALYGPK</sequence>
<dbReference type="Pfam" id="PF00563">
    <property type="entry name" value="EAL"/>
    <property type="match status" value="1"/>
</dbReference>
<evidence type="ECO:0000313" key="3">
    <source>
        <dbReference type="EMBL" id="MFC3109316.1"/>
    </source>
</evidence>
<dbReference type="PROSITE" id="PS50887">
    <property type="entry name" value="GGDEF"/>
    <property type="match status" value="1"/>
</dbReference>
<dbReference type="EMBL" id="JBHRTP010000048">
    <property type="protein sequence ID" value="MFC3109316.1"/>
    <property type="molecule type" value="Genomic_DNA"/>
</dbReference>
<dbReference type="RefSeq" id="WP_390331928.1">
    <property type="nucleotide sequence ID" value="NZ_JBHRTP010000048.1"/>
</dbReference>
<dbReference type="Proteomes" id="UP001595530">
    <property type="component" value="Unassembled WGS sequence"/>
</dbReference>
<dbReference type="SUPFAM" id="SSF141868">
    <property type="entry name" value="EAL domain-like"/>
    <property type="match status" value="1"/>
</dbReference>
<dbReference type="SMART" id="SM00052">
    <property type="entry name" value="EAL"/>
    <property type="match status" value="1"/>
</dbReference>
<dbReference type="Gene3D" id="3.30.450.40">
    <property type="match status" value="1"/>
</dbReference>
<dbReference type="Gene3D" id="3.20.20.450">
    <property type="entry name" value="EAL domain"/>
    <property type="match status" value="1"/>
</dbReference>
<dbReference type="InterPro" id="IPR050706">
    <property type="entry name" value="Cyclic-di-GMP_PDE-like"/>
</dbReference>
<evidence type="ECO:0000259" key="2">
    <source>
        <dbReference type="PROSITE" id="PS50887"/>
    </source>
</evidence>
<dbReference type="Gene3D" id="3.30.70.270">
    <property type="match status" value="1"/>
</dbReference>
<dbReference type="NCBIfam" id="TIGR00254">
    <property type="entry name" value="GGDEF"/>
    <property type="match status" value="1"/>
</dbReference>
<feature type="domain" description="GGDEF" evidence="2">
    <location>
        <begin position="411"/>
        <end position="548"/>
    </location>
</feature>
<keyword evidence="4" id="KW-1185">Reference proteome</keyword>
<dbReference type="SUPFAM" id="SSF55781">
    <property type="entry name" value="GAF domain-like"/>
    <property type="match status" value="1"/>
</dbReference>
<evidence type="ECO:0000259" key="1">
    <source>
        <dbReference type="PROSITE" id="PS50883"/>
    </source>
</evidence>
<accession>A0ABV7F5I6</accession>
<comment type="caution">
    <text evidence="3">The sequence shown here is derived from an EMBL/GenBank/DDBJ whole genome shotgun (WGS) entry which is preliminary data.</text>
</comment>
<evidence type="ECO:0000313" key="4">
    <source>
        <dbReference type="Proteomes" id="UP001595530"/>
    </source>
</evidence>
<name>A0ABV7F5I6_9BURK</name>
<dbReference type="InterPro" id="IPR029016">
    <property type="entry name" value="GAF-like_dom_sf"/>
</dbReference>
<dbReference type="PANTHER" id="PTHR33121">
    <property type="entry name" value="CYCLIC DI-GMP PHOSPHODIESTERASE PDEF"/>
    <property type="match status" value="1"/>
</dbReference>
<dbReference type="InterPro" id="IPR035919">
    <property type="entry name" value="EAL_sf"/>
</dbReference>
<proteinExistence type="predicted"/>
<dbReference type="InterPro" id="IPR029787">
    <property type="entry name" value="Nucleotide_cyclase"/>
</dbReference>
<dbReference type="CDD" id="cd01948">
    <property type="entry name" value="EAL"/>
    <property type="match status" value="1"/>
</dbReference>
<dbReference type="PANTHER" id="PTHR33121:SF79">
    <property type="entry name" value="CYCLIC DI-GMP PHOSPHODIESTERASE PDED-RELATED"/>
    <property type="match status" value="1"/>
</dbReference>
<dbReference type="InterPro" id="IPR003018">
    <property type="entry name" value="GAF"/>
</dbReference>
<dbReference type="CDD" id="cd01949">
    <property type="entry name" value="GGDEF"/>
    <property type="match status" value="1"/>
</dbReference>
<dbReference type="SMART" id="SM00065">
    <property type="entry name" value="GAF"/>
    <property type="match status" value="1"/>
</dbReference>
<dbReference type="Gene3D" id="3.30.450.20">
    <property type="entry name" value="PAS domain"/>
    <property type="match status" value="1"/>
</dbReference>
<feature type="domain" description="EAL" evidence="1">
    <location>
        <begin position="564"/>
        <end position="817"/>
    </location>
</feature>
<dbReference type="InterPro" id="IPR043128">
    <property type="entry name" value="Rev_trsase/Diguanyl_cyclase"/>
</dbReference>
<dbReference type="Pfam" id="PF00990">
    <property type="entry name" value="GGDEF"/>
    <property type="match status" value="1"/>
</dbReference>
<dbReference type="SMART" id="SM00267">
    <property type="entry name" value="GGDEF"/>
    <property type="match status" value="1"/>
</dbReference>
<protein>
    <submittedName>
        <fullName evidence="3">EAL domain-containing protein</fullName>
    </submittedName>
</protein>